<evidence type="ECO:0000313" key="9">
    <source>
        <dbReference type="Proteomes" id="UP000308199"/>
    </source>
</evidence>
<dbReference type="InterPro" id="IPR020846">
    <property type="entry name" value="MFS_dom"/>
</dbReference>
<dbReference type="InterPro" id="IPR036259">
    <property type="entry name" value="MFS_trans_sf"/>
</dbReference>
<feature type="transmembrane region" description="Helical" evidence="6">
    <location>
        <begin position="560"/>
        <end position="578"/>
    </location>
</feature>
<feature type="domain" description="Major facilitator superfamily (MFS) profile" evidence="7">
    <location>
        <begin position="219"/>
        <end position="655"/>
    </location>
</feature>
<comment type="subcellular location">
    <subcellularLocation>
        <location evidence="1">Membrane</location>
        <topology evidence="1">Multi-pass membrane protein</topology>
    </subcellularLocation>
</comment>
<dbReference type="OrthoDB" id="6770063at2759"/>
<feature type="transmembrane region" description="Helical" evidence="6">
    <location>
        <begin position="494"/>
        <end position="514"/>
    </location>
</feature>
<dbReference type="PROSITE" id="PS50850">
    <property type="entry name" value="MFS"/>
    <property type="match status" value="1"/>
</dbReference>
<dbReference type="EMBL" id="SGPK01000218">
    <property type="protein sequence ID" value="THH06070.1"/>
    <property type="molecule type" value="Genomic_DNA"/>
</dbReference>
<dbReference type="PANTHER" id="PTHR23502:SF60">
    <property type="entry name" value="MAJOR FACILITATOR SUPERFAMILY (MFS) PROFILE DOMAIN-CONTAINING PROTEIN-RELATED"/>
    <property type="match status" value="1"/>
</dbReference>
<evidence type="ECO:0000256" key="3">
    <source>
        <dbReference type="ARBA" id="ARBA00022989"/>
    </source>
</evidence>
<dbReference type="AlphaFoldDB" id="A0A4S4L8Y3"/>
<feature type="region of interest" description="Disordered" evidence="5">
    <location>
        <begin position="103"/>
        <end position="176"/>
    </location>
</feature>
<name>A0A4S4L8Y3_9AGAM</name>
<dbReference type="InterPro" id="IPR011701">
    <property type="entry name" value="MFS"/>
</dbReference>
<dbReference type="Pfam" id="PF07690">
    <property type="entry name" value="MFS_1"/>
    <property type="match status" value="1"/>
</dbReference>
<sequence length="663" mass="73021">MSRPTDPTNALFHPCLATIHYNLGHSKLDDPVEDRDQLFNVNAKLLEASIGFFVASLAVYETKSDRSIAMDFLDHERSSFDSVDGDLIGSLWRKEFGNQELILPGRKKKEGHSDPRVQTIKLPPTDAQMHETHPSDVDVEGKREKEIARDSEAATRRNSEDSSVTPQHRSEHPLDPKALEAGFGGGVVAQKEEQIVVDWDGPDDPENPRNWSYKRKWIVTLIVSAFTFISPVSSSMVAPATDQIAEQFGITSTVVIAMTTSIFVLGYAFGPLFLGPLSEVYGRSRVLQVANIWYLVWNLACGGARNTGELLAFRFLSGLGGSAPLAVGGAVLGDCWHTEERGQAIALYSLAPLLGPAFGPLCGAWVAQRSTWRWVFWSTSIADGVVQIFGLYFLTETFAPLLLERKAYKLRKELGMAKTDKSRVTTALQDLDNSWKQIMSKAIVRPFALFAHEPIIQLLGVYMAFVYGLIYLILTTIPSIFQGIYGESVGIAGLHYIALGLGMSAVSQFNARLLDPIYRRLKERNGGPGRPEYRLPSMVPGTFALPFGLLILGWSAQNHVFWIVPDIGIALIGAGMVLNFQSIQTYVIDAFTLHAASALAAVSFLRSMAGFGFPLFAPAMYKALGYGKGDTILAVFAIVFGCPAPWLLWIYGERIRMKSHYAT</sequence>
<dbReference type="Proteomes" id="UP000308199">
    <property type="component" value="Unassembled WGS sequence"/>
</dbReference>
<organism evidence="8 9">
    <name type="scientific">Phellinidium pouzarii</name>
    <dbReference type="NCBI Taxonomy" id="167371"/>
    <lineage>
        <taxon>Eukaryota</taxon>
        <taxon>Fungi</taxon>
        <taxon>Dikarya</taxon>
        <taxon>Basidiomycota</taxon>
        <taxon>Agaricomycotina</taxon>
        <taxon>Agaricomycetes</taxon>
        <taxon>Hymenochaetales</taxon>
        <taxon>Hymenochaetaceae</taxon>
        <taxon>Phellinidium</taxon>
    </lineage>
</organism>
<reference evidence="8 9" key="1">
    <citation type="submission" date="2019-02" db="EMBL/GenBank/DDBJ databases">
        <title>Genome sequencing of the rare red list fungi Phellinidium pouzarii.</title>
        <authorList>
            <person name="Buettner E."/>
            <person name="Kellner H."/>
        </authorList>
    </citation>
    <scope>NUCLEOTIDE SEQUENCE [LARGE SCALE GENOMIC DNA]</scope>
    <source>
        <strain evidence="8 9">DSM 108285</strain>
    </source>
</reference>
<feature type="transmembrane region" description="Helical" evidence="6">
    <location>
        <begin position="386"/>
        <end position="403"/>
    </location>
</feature>
<proteinExistence type="predicted"/>
<feature type="transmembrane region" description="Helical" evidence="6">
    <location>
        <begin position="217"/>
        <end position="238"/>
    </location>
</feature>
<comment type="caution">
    <text evidence="8">The sequence shown here is derived from an EMBL/GenBank/DDBJ whole genome shotgun (WGS) entry which is preliminary data.</text>
</comment>
<evidence type="ECO:0000256" key="1">
    <source>
        <dbReference type="ARBA" id="ARBA00004141"/>
    </source>
</evidence>
<evidence type="ECO:0000256" key="2">
    <source>
        <dbReference type="ARBA" id="ARBA00022692"/>
    </source>
</evidence>
<feature type="transmembrane region" description="Helical" evidence="6">
    <location>
        <begin position="311"/>
        <end position="333"/>
    </location>
</feature>
<evidence type="ECO:0000313" key="8">
    <source>
        <dbReference type="EMBL" id="THH06070.1"/>
    </source>
</evidence>
<accession>A0A4S4L8Y3</accession>
<gene>
    <name evidence="8" type="ORF">EW145_g4340</name>
</gene>
<protein>
    <recommendedName>
        <fullName evidence="7">Major facilitator superfamily (MFS) profile domain-containing protein</fullName>
    </recommendedName>
</protein>
<keyword evidence="4 6" id="KW-0472">Membrane</keyword>
<feature type="transmembrane region" description="Helical" evidence="6">
    <location>
        <begin position="286"/>
        <end position="305"/>
    </location>
</feature>
<keyword evidence="3 6" id="KW-1133">Transmembrane helix</keyword>
<feature type="transmembrane region" description="Helical" evidence="6">
    <location>
        <begin position="455"/>
        <end position="474"/>
    </location>
</feature>
<feature type="transmembrane region" description="Helical" evidence="6">
    <location>
        <begin position="250"/>
        <end position="274"/>
    </location>
</feature>
<feature type="transmembrane region" description="Helical" evidence="6">
    <location>
        <begin position="590"/>
        <end position="611"/>
    </location>
</feature>
<dbReference type="PANTHER" id="PTHR23502">
    <property type="entry name" value="MAJOR FACILITATOR SUPERFAMILY"/>
    <property type="match status" value="1"/>
</dbReference>
<evidence type="ECO:0000256" key="6">
    <source>
        <dbReference type="SAM" id="Phobius"/>
    </source>
</evidence>
<evidence type="ECO:0000256" key="4">
    <source>
        <dbReference type="ARBA" id="ARBA00023136"/>
    </source>
</evidence>
<feature type="transmembrane region" description="Helical" evidence="6">
    <location>
        <begin position="345"/>
        <end position="366"/>
    </location>
</feature>
<keyword evidence="9" id="KW-1185">Reference proteome</keyword>
<dbReference type="SUPFAM" id="SSF103473">
    <property type="entry name" value="MFS general substrate transporter"/>
    <property type="match status" value="1"/>
</dbReference>
<keyword evidence="2 6" id="KW-0812">Transmembrane</keyword>
<dbReference type="CDD" id="cd17323">
    <property type="entry name" value="MFS_Tpo1_MDR_like"/>
    <property type="match status" value="1"/>
</dbReference>
<dbReference type="Gene3D" id="1.20.1250.20">
    <property type="entry name" value="MFS general substrate transporter like domains"/>
    <property type="match status" value="1"/>
</dbReference>
<feature type="compositionally biased region" description="Basic and acidic residues" evidence="5">
    <location>
        <begin position="128"/>
        <end position="160"/>
    </location>
</feature>
<evidence type="ECO:0000256" key="5">
    <source>
        <dbReference type="SAM" id="MobiDB-lite"/>
    </source>
</evidence>
<feature type="transmembrane region" description="Helical" evidence="6">
    <location>
        <begin position="535"/>
        <end position="554"/>
    </location>
</feature>
<dbReference type="FunFam" id="1.20.1250.20:FF:000011">
    <property type="entry name" value="MFS multidrug transporter, putative"/>
    <property type="match status" value="1"/>
</dbReference>
<feature type="transmembrane region" description="Helical" evidence="6">
    <location>
        <begin position="631"/>
        <end position="651"/>
    </location>
</feature>
<evidence type="ECO:0000259" key="7">
    <source>
        <dbReference type="PROSITE" id="PS50850"/>
    </source>
</evidence>
<dbReference type="GO" id="GO:0022857">
    <property type="term" value="F:transmembrane transporter activity"/>
    <property type="evidence" value="ECO:0007669"/>
    <property type="project" value="InterPro"/>
</dbReference>
<dbReference type="GO" id="GO:0016020">
    <property type="term" value="C:membrane"/>
    <property type="evidence" value="ECO:0007669"/>
    <property type="project" value="UniProtKB-SubCell"/>
</dbReference>